<name>A0A1B6HXL5_9HEMI</name>
<dbReference type="GO" id="GO:0007035">
    <property type="term" value="P:vacuolar acidification"/>
    <property type="evidence" value="ECO:0007669"/>
    <property type="project" value="TreeGrafter"/>
</dbReference>
<feature type="non-terminal residue" evidence="1">
    <location>
        <position position="1"/>
    </location>
</feature>
<sequence>NMLVTSCKDNICRVWVETVLPDDGLVNMHQFDPLAAQNPKFRTHRHKHRFMQRLKHMKTCFHIRRHAKHQQSLNGVYNQTIPTLPSTYSVHDFHSYGFHGTGVTPGLHFHLAASINAETDIPLVPSLMTGDPEREPNFVLHWLNNKETAFSLQAESLLQELTRKVVEKEEGLHFEASNHDSSDHHETAEAAGERTPFLSRFSCLVCV</sequence>
<accession>A0A1B6HXL5</accession>
<evidence type="ECO:0008006" key="2">
    <source>
        <dbReference type="Google" id="ProtNLM"/>
    </source>
</evidence>
<dbReference type="EMBL" id="GECU01028278">
    <property type="protein sequence ID" value="JAS79428.1"/>
    <property type="molecule type" value="Transcribed_RNA"/>
</dbReference>
<proteinExistence type="predicted"/>
<evidence type="ECO:0000313" key="1">
    <source>
        <dbReference type="EMBL" id="JAS79428.1"/>
    </source>
</evidence>
<gene>
    <name evidence="1" type="ORF">g.55087</name>
</gene>
<dbReference type="PANTHER" id="PTHR13950">
    <property type="entry name" value="RABCONNECTIN-RELATED"/>
    <property type="match status" value="1"/>
</dbReference>
<dbReference type="PANTHER" id="PTHR13950:SF9">
    <property type="entry name" value="RABCONNECTIN-3A"/>
    <property type="match status" value="1"/>
</dbReference>
<protein>
    <recommendedName>
        <fullName evidence="2">DmX-like protein 2</fullName>
    </recommendedName>
</protein>
<organism evidence="1">
    <name type="scientific">Homalodisca liturata</name>
    <dbReference type="NCBI Taxonomy" id="320908"/>
    <lineage>
        <taxon>Eukaryota</taxon>
        <taxon>Metazoa</taxon>
        <taxon>Ecdysozoa</taxon>
        <taxon>Arthropoda</taxon>
        <taxon>Hexapoda</taxon>
        <taxon>Insecta</taxon>
        <taxon>Pterygota</taxon>
        <taxon>Neoptera</taxon>
        <taxon>Paraneoptera</taxon>
        <taxon>Hemiptera</taxon>
        <taxon>Auchenorrhyncha</taxon>
        <taxon>Membracoidea</taxon>
        <taxon>Cicadellidae</taxon>
        <taxon>Cicadellinae</taxon>
        <taxon>Proconiini</taxon>
        <taxon>Homalodisca</taxon>
    </lineage>
</organism>
<reference evidence="1" key="1">
    <citation type="submission" date="2015-11" db="EMBL/GenBank/DDBJ databases">
        <title>De novo transcriptome assembly of four potential Pierce s Disease insect vectors from Arizona vineyards.</title>
        <authorList>
            <person name="Tassone E.E."/>
        </authorList>
    </citation>
    <scope>NUCLEOTIDE SEQUENCE</scope>
</reference>
<dbReference type="InterPro" id="IPR052208">
    <property type="entry name" value="DmX-like/RAVE_component"/>
</dbReference>
<dbReference type="AlphaFoldDB" id="A0A1B6HXL5"/>
<dbReference type="GO" id="GO:0043291">
    <property type="term" value="C:RAVE complex"/>
    <property type="evidence" value="ECO:0007669"/>
    <property type="project" value="TreeGrafter"/>
</dbReference>
<feature type="non-terminal residue" evidence="1">
    <location>
        <position position="207"/>
    </location>
</feature>